<reference evidence="3 4" key="1">
    <citation type="submission" date="2017-01" db="EMBL/GenBank/DDBJ databases">
        <authorList>
            <person name="Mah S.A."/>
            <person name="Swanson W.J."/>
            <person name="Moy G.W."/>
            <person name="Vacquier V.D."/>
        </authorList>
    </citation>
    <scope>NUCLEOTIDE SEQUENCE [LARGE SCALE GENOMIC DNA]</scope>
    <source>
        <strain evidence="3 4">DCY110</strain>
    </source>
</reference>
<evidence type="ECO:0000259" key="2">
    <source>
        <dbReference type="Pfam" id="PF01757"/>
    </source>
</evidence>
<dbReference type="RefSeq" id="WP_076195850.1">
    <property type="nucleotide sequence ID" value="NZ_CP019236.1"/>
</dbReference>
<feature type="transmembrane region" description="Helical" evidence="1">
    <location>
        <begin position="159"/>
        <end position="177"/>
    </location>
</feature>
<name>A0A1P8JQF4_9BURK</name>
<dbReference type="InterPro" id="IPR002656">
    <property type="entry name" value="Acyl_transf_3_dom"/>
</dbReference>
<keyword evidence="1" id="KW-0812">Transmembrane</keyword>
<feature type="transmembrane region" description="Helical" evidence="1">
    <location>
        <begin position="21"/>
        <end position="40"/>
    </location>
</feature>
<evidence type="ECO:0000256" key="1">
    <source>
        <dbReference type="SAM" id="Phobius"/>
    </source>
</evidence>
<dbReference type="OrthoDB" id="9814807at2"/>
<feature type="transmembrane region" description="Helical" evidence="1">
    <location>
        <begin position="300"/>
        <end position="320"/>
    </location>
</feature>
<dbReference type="GO" id="GO:0000271">
    <property type="term" value="P:polysaccharide biosynthetic process"/>
    <property type="evidence" value="ECO:0007669"/>
    <property type="project" value="TreeGrafter"/>
</dbReference>
<dbReference type="InterPro" id="IPR050879">
    <property type="entry name" value="Acyltransferase_3"/>
</dbReference>
<dbReference type="GO" id="GO:0016020">
    <property type="term" value="C:membrane"/>
    <property type="evidence" value="ECO:0007669"/>
    <property type="project" value="TreeGrafter"/>
</dbReference>
<sequence length="349" mass="38986">MSNSTGQTASTRLGEIDVLRGLAALAVVVFHFTGHLHRYMTDFPFDFQLGHYGVQMFFVISGFFIFMTVEKCRNAREFLALRFSRLYPVYWATLAAWMAYEVLIAHQHPWLRAYFWNATMLQAFVGEGDIDIVFWSLAVEMTFYGLMALLMVTGAIRHAVAVTVLWLFVANLWPLVIDVPAVQFPVIKTLAGVLVYAPYFVGGMVFHLLRKSAWKTPMPGLGVLALCVLTAWNTGGTEIGVVAAVVFVLMGLALSGKLRLLVAAPTLWLGAISYSLYLVHRNVGYVALFKLHALGVDSRISFFIVLAGVLALASAFTFWIERPSLRYLRLWQSRRQALRSANQSTTLAS</sequence>
<dbReference type="Pfam" id="PF01757">
    <property type="entry name" value="Acyl_transf_3"/>
    <property type="match status" value="1"/>
</dbReference>
<dbReference type="AlphaFoldDB" id="A0A1P8JQF4"/>
<evidence type="ECO:0000313" key="4">
    <source>
        <dbReference type="Proteomes" id="UP000186609"/>
    </source>
</evidence>
<dbReference type="Proteomes" id="UP000186609">
    <property type="component" value="Chromosome"/>
</dbReference>
<keyword evidence="4" id="KW-1185">Reference proteome</keyword>
<keyword evidence="1" id="KW-0472">Membrane</keyword>
<protein>
    <recommendedName>
        <fullName evidence="2">Acyltransferase 3 domain-containing protein</fullName>
    </recommendedName>
</protein>
<dbReference type="PANTHER" id="PTHR23028">
    <property type="entry name" value="ACETYLTRANSFERASE"/>
    <property type="match status" value="1"/>
</dbReference>
<accession>A0A1P8JQF4</accession>
<proteinExistence type="predicted"/>
<gene>
    <name evidence="3" type="ORF">RD110_00985</name>
</gene>
<feature type="transmembrane region" description="Helical" evidence="1">
    <location>
        <begin position="189"/>
        <end position="209"/>
    </location>
</feature>
<dbReference type="PANTHER" id="PTHR23028:SF131">
    <property type="entry name" value="BLR2367 PROTEIN"/>
    <property type="match status" value="1"/>
</dbReference>
<dbReference type="STRING" id="1842727.RD110_00985"/>
<feature type="transmembrane region" description="Helical" evidence="1">
    <location>
        <begin position="89"/>
        <end position="106"/>
    </location>
</feature>
<dbReference type="GO" id="GO:0016747">
    <property type="term" value="F:acyltransferase activity, transferring groups other than amino-acyl groups"/>
    <property type="evidence" value="ECO:0007669"/>
    <property type="project" value="InterPro"/>
</dbReference>
<feature type="transmembrane region" description="Helical" evidence="1">
    <location>
        <begin position="221"/>
        <end position="254"/>
    </location>
</feature>
<evidence type="ECO:0000313" key="3">
    <source>
        <dbReference type="EMBL" id="APW35961.1"/>
    </source>
</evidence>
<dbReference type="KEGG" id="rhy:RD110_00985"/>
<feature type="transmembrane region" description="Helical" evidence="1">
    <location>
        <begin position="260"/>
        <end position="279"/>
    </location>
</feature>
<feature type="transmembrane region" description="Helical" evidence="1">
    <location>
        <begin position="132"/>
        <end position="152"/>
    </location>
</feature>
<dbReference type="EMBL" id="CP019236">
    <property type="protein sequence ID" value="APW35961.1"/>
    <property type="molecule type" value="Genomic_DNA"/>
</dbReference>
<feature type="domain" description="Acyltransferase 3" evidence="2">
    <location>
        <begin position="15"/>
        <end position="316"/>
    </location>
</feature>
<organism evidence="3 4">
    <name type="scientific">Rhodoferax koreensis</name>
    <dbReference type="NCBI Taxonomy" id="1842727"/>
    <lineage>
        <taxon>Bacteria</taxon>
        <taxon>Pseudomonadati</taxon>
        <taxon>Pseudomonadota</taxon>
        <taxon>Betaproteobacteria</taxon>
        <taxon>Burkholderiales</taxon>
        <taxon>Comamonadaceae</taxon>
        <taxon>Rhodoferax</taxon>
    </lineage>
</organism>
<keyword evidence="1" id="KW-1133">Transmembrane helix</keyword>
<feature type="transmembrane region" description="Helical" evidence="1">
    <location>
        <begin position="52"/>
        <end position="69"/>
    </location>
</feature>